<sequence>MTFSEKFDWLMGLTGTPNSLLARVIEQDPSYISRLRHGKRGIPKHADFLEGAAAFFVEQCTTEYRKKALLEMAGEHDPAAFDAPEQLARKLARWLMAEIPDRPDPVGLLLNDMSGMSGKKMPAKQPSRTAQGDMLVFYGEEGRRQAAAALLALALQQDGPATLMLYSDESKDWQHEVSPFSYEWAGALWQIILRGGRIRVIHKISQDLDEMLGVVRLWLPFYASGAVEPYYYPKLRDGVYKRTLSVVAGVGAAFSTSIGQQSGGVPTFLTTERMAVDSFTNEFTSYLSLCCPLVHIHAQGTPRYAQALQDYVGRGASSILQTDCLPLVTAPEDMLEALYARTPAAEREPFRRFCGEYRQRAAQHVNEHDLFHLLRLESPESIRGGKVLFSCLNLPAGTPPLAYTPRWYAEHLRNTLQMLEDCAKYHICILREEPAGYTVRAFEGGEVFILRESPANILFRVTESTMASAFWDFLVHKRDSMARTNRRQTATAIRELLEQFEIPE</sequence>
<organism evidence="1">
    <name type="scientific">uncultured delta proteobacterium</name>
    <dbReference type="NCBI Taxonomy" id="34034"/>
    <lineage>
        <taxon>Bacteria</taxon>
        <taxon>Deltaproteobacteria</taxon>
        <taxon>environmental samples</taxon>
    </lineage>
</organism>
<protein>
    <submittedName>
        <fullName evidence="1">Putative transcriptional regulator</fullName>
    </submittedName>
</protein>
<proteinExistence type="predicted"/>
<dbReference type="EMBL" id="FLUQ01000007">
    <property type="protein sequence ID" value="SBW11013.1"/>
    <property type="molecule type" value="Genomic_DNA"/>
</dbReference>
<dbReference type="AlphaFoldDB" id="A0A212KH26"/>
<accession>A0A212KH26</accession>
<name>A0A212KH26_9DELT</name>
<reference evidence="1" key="1">
    <citation type="submission" date="2016-04" db="EMBL/GenBank/DDBJ databases">
        <authorList>
            <person name="Evans L.H."/>
            <person name="Alamgir A."/>
            <person name="Owens N."/>
            <person name="Weber N.D."/>
            <person name="Virtaneva K."/>
            <person name="Barbian K."/>
            <person name="Babar A."/>
            <person name="Rosenke K."/>
        </authorList>
    </citation>
    <scope>NUCLEOTIDE SEQUENCE</scope>
    <source>
        <strain evidence="1">86</strain>
    </source>
</reference>
<gene>
    <name evidence="1" type="ORF">KL86DPRO_70130</name>
</gene>
<evidence type="ECO:0000313" key="1">
    <source>
        <dbReference type="EMBL" id="SBW11013.1"/>
    </source>
</evidence>